<dbReference type="InterPro" id="IPR045596">
    <property type="entry name" value="DUF6459"/>
</dbReference>
<accession>A0AA97CVF7</accession>
<dbReference type="EMBL" id="CP128986">
    <property type="protein sequence ID" value="WOC13139.1"/>
    <property type="molecule type" value="Genomic_DNA"/>
</dbReference>
<evidence type="ECO:0000313" key="1">
    <source>
        <dbReference type="EMBL" id="WOC13139.1"/>
    </source>
</evidence>
<proteinExistence type="predicted"/>
<reference evidence="1" key="1">
    <citation type="submission" date="2023-06" db="EMBL/GenBank/DDBJ databases">
        <title>Gordonia sp. nov. and Pseudochrobactrum sp. nov., two species isolated from the burying beetle Nicrophorus vespilloides.</title>
        <authorList>
            <person name="Poehlein A."/>
            <person name="Guzman J."/>
            <person name="Daniel R."/>
            <person name="Vilcinskas A."/>
        </authorList>
    </citation>
    <scope>NUCLEOTIDE SEQUENCE</scope>
    <source>
        <strain evidence="1">MP11Mi</strain>
    </source>
</reference>
<protein>
    <submittedName>
        <fullName evidence="1">Uncharacterized protein</fullName>
    </submittedName>
</protein>
<dbReference type="AlphaFoldDB" id="A0AA97CVF7"/>
<sequence>MARTCAIAILQRILEVLDGRRPCEHLSPVITEEVFDQIALALRKREDAVARAPVRGPTVRLRRIHLQMVSPRAANYFGTVERGLRTRAVAGRVELRCVRSPGRGVVERWTMTEFGVI</sequence>
<gene>
    <name evidence="1" type="ORF">MP11Mi_22360</name>
</gene>
<dbReference type="Pfam" id="PF20060">
    <property type="entry name" value="DUF6459"/>
    <property type="match status" value="1"/>
</dbReference>
<name>A0AA97CVF7_9ACTN</name>
<organism evidence="1">
    <name type="scientific">Gordonia sp. MP11Mi</name>
    <dbReference type="NCBI Taxonomy" id="3022769"/>
    <lineage>
        <taxon>Bacteria</taxon>
        <taxon>Bacillati</taxon>
        <taxon>Actinomycetota</taxon>
        <taxon>Actinomycetes</taxon>
        <taxon>Mycobacteriales</taxon>
        <taxon>Gordoniaceae</taxon>
        <taxon>Gordonia</taxon>
    </lineage>
</organism>